<accession>A0A1I7THY4</accession>
<dbReference type="AlphaFoldDB" id="A0A1I7THY4"/>
<proteinExistence type="predicted"/>
<organism evidence="1 2">
    <name type="scientific">Caenorhabditis tropicalis</name>
    <dbReference type="NCBI Taxonomy" id="1561998"/>
    <lineage>
        <taxon>Eukaryota</taxon>
        <taxon>Metazoa</taxon>
        <taxon>Ecdysozoa</taxon>
        <taxon>Nematoda</taxon>
        <taxon>Chromadorea</taxon>
        <taxon>Rhabditida</taxon>
        <taxon>Rhabditina</taxon>
        <taxon>Rhabditomorpha</taxon>
        <taxon>Rhabditoidea</taxon>
        <taxon>Rhabditidae</taxon>
        <taxon>Peloderinae</taxon>
        <taxon>Caenorhabditis</taxon>
    </lineage>
</organism>
<reference evidence="2" key="1">
    <citation type="submission" date="2016-11" db="UniProtKB">
        <authorList>
            <consortium name="WormBaseParasite"/>
        </authorList>
    </citation>
    <scope>IDENTIFICATION</scope>
</reference>
<keyword evidence="1" id="KW-1185">Reference proteome</keyword>
<sequence length="134" mass="14857">MIGLRFEGIVSSREASPSIQGISEKTLHQKMITVTYEKGNARVGCIRRNGCGGGSKETDQVFFCHFAPALYSPDKDFNKPAVDCQYDETFSNLCMDVPIRNSTTEAPVRIVYVKSSNGLQFIIVFAIILVARMI</sequence>
<dbReference type="Proteomes" id="UP000095282">
    <property type="component" value="Unplaced"/>
</dbReference>
<name>A0A1I7THY4_9PELO</name>
<evidence type="ECO:0000313" key="2">
    <source>
        <dbReference type="WBParaSite" id="Csp11.Scaffold619.g6108.t1"/>
    </source>
</evidence>
<evidence type="ECO:0000313" key="1">
    <source>
        <dbReference type="Proteomes" id="UP000095282"/>
    </source>
</evidence>
<protein>
    <submittedName>
        <fullName evidence="2">SCP domain-containing protein</fullName>
    </submittedName>
</protein>
<dbReference type="eggNOG" id="ENOG502RACV">
    <property type="taxonomic scope" value="Eukaryota"/>
</dbReference>
<dbReference type="WBParaSite" id="Csp11.Scaffold619.g6108.t1">
    <property type="protein sequence ID" value="Csp11.Scaffold619.g6108.t1"/>
    <property type="gene ID" value="Csp11.Scaffold619.g6108"/>
</dbReference>